<protein>
    <submittedName>
        <fullName evidence="1">HAD family hydrolase</fullName>
    </submittedName>
</protein>
<gene>
    <name evidence="1" type="ORF">H7344_09795</name>
</gene>
<dbReference type="Pfam" id="PF00702">
    <property type="entry name" value="Hydrolase"/>
    <property type="match status" value="1"/>
</dbReference>
<dbReference type="GO" id="GO:0016787">
    <property type="term" value="F:hydrolase activity"/>
    <property type="evidence" value="ECO:0007669"/>
    <property type="project" value="UniProtKB-KW"/>
</dbReference>
<keyword evidence="2" id="KW-1185">Reference proteome</keyword>
<dbReference type="SFLD" id="SFLDS00003">
    <property type="entry name" value="Haloacid_Dehalogenase"/>
    <property type="match status" value="1"/>
</dbReference>
<dbReference type="Proteomes" id="UP000604001">
    <property type="component" value="Unassembled WGS sequence"/>
</dbReference>
<evidence type="ECO:0000313" key="2">
    <source>
        <dbReference type="Proteomes" id="UP000604001"/>
    </source>
</evidence>
<organism evidence="1 2">
    <name type="scientific">Nocardioides deserti</name>
    <dbReference type="NCBI Taxonomy" id="1588644"/>
    <lineage>
        <taxon>Bacteria</taxon>
        <taxon>Bacillati</taxon>
        <taxon>Actinomycetota</taxon>
        <taxon>Actinomycetes</taxon>
        <taxon>Propionibacteriales</taxon>
        <taxon>Nocardioidaceae</taxon>
        <taxon>Nocardioides</taxon>
    </lineage>
</organism>
<dbReference type="InterPro" id="IPR036412">
    <property type="entry name" value="HAD-like_sf"/>
</dbReference>
<reference evidence="1 2" key="1">
    <citation type="submission" date="2020-08" db="EMBL/GenBank/DDBJ databases">
        <title>novel species in genus Nocardioides.</title>
        <authorList>
            <person name="Zhang G."/>
        </authorList>
    </citation>
    <scope>NUCLEOTIDE SEQUENCE [LARGE SCALE GENOMIC DNA]</scope>
    <source>
        <strain evidence="1 2">SC8A-24</strain>
    </source>
</reference>
<dbReference type="SUPFAM" id="SSF56784">
    <property type="entry name" value="HAD-like"/>
    <property type="match status" value="1"/>
</dbReference>
<comment type="caution">
    <text evidence="1">The sequence shown here is derived from an EMBL/GenBank/DDBJ whole genome shotgun (WGS) entry which is preliminary data.</text>
</comment>
<dbReference type="InterPro" id="IPR023198">
    <property type="entry name" value="PGP-like_dom2"/>
</dbReference>
<proteinExistence type="predicted"/>
<dbReference type="PANTHER" id="PTHR43434:SF16">
    <property type="entry name" value="BLL8046 PROTEIN"/>
    <property type="match status" value="1"/>
</dbReference>
<dbReference type="InterPro" id="IPR023214">
    <property type="entry name" value="HAD_sf"/>
</dbReference>
<evidence type="ECO:0000313" key="1">
    <source>
        <dbReference type="EMBL" id="MBC2960586.1"/>
    </source>
</evidence>
<dbReference type="SFLD" id="SFLDG01129">
    <property type="entry name" value="C1.5:_HAD__Beta-PGM__Phosphata"/>
    <property type="match status" value="1"/>
</dbReference>
<dbReference type="InterPro" id="IPR050155">
    <property type="entry name" value="HAD-like_hydrolase_sf"/>
</dbReference>
<dbReference type="Gene3D" id="1.10.150.240">
    <property type="entry name" value="Putative phosphatase, domain 2"/>
    <property type="match status" value="1"/>
</dbReference>
<sequence>MRTPDTPSRPARPERPDSVVLDLDGTLVDSVYVHVGCWRAAFRDVGVDVASHRLHRAIGMGGDRLVAEVTDDSVERSVGDDVRARHAHHFDARFGEIVALDGAEDLLEALRTSGLQVVLASSGERELTDRLLDLVPGTSAIRATLAGDEAESSKPAPDLLSVSLERVDAARAFAVGDTVWDAESAHAAGVAFVGVLTGGVTAAELREAGAVEVVEGPRELAERLDEVLAAVAEEAAGADRQG</sequence>
<name>A0ABR6U838_9ACTN</name>
<keyword evidence="1" id="KW-0378">Hydrolase</keyword>
<dbReference type="PANTHER" id="PTHR43434">
    <property type="entry name" value="PHOSPHOGLYCOLATE PHOSPHATASE"/>
    <property type="match status" value="1"/>
</dbReference>
<dbReference type="EMBL" id="JACMYC010000004">
    <property type="protein sequence ID" value="MBC2960586.1"/>
    <property type="molecule type" value="Genomic_DNA"/>
</dbReference>
<accession>A0ABR6U838</accession>
<dbReference type="Gene3D" id="3.40.50.1000">
    <property type="entry name" value="HAD superfamily/HAD-like"/>
    <property type="match status" value="1"/>
</dbReference>